<dbReference type="PRINTS" id="PR00147">
    <property type="entry name" value="DNAPHOTLYASE"/>
</dbReference>
<dbReference type="SUPFAM" id="SSF48173">
    <property type="entry name" value="Cryptochrome/photolyase FAD-binding domain"/>
    <property type="match status" value="1"/>
</dbReference>
<feature type="binding site" evidence="6">
    <location>
        <begin position="271"/>
        <end position="275"/>
    </location>
    <ligand>
        <name>FAD</name>
        <dbReference type="ChEBI" id="CHEBI:57692"/>
    </ligand>
</feature>
<evidence type="ECO:0000256" key="4">
    <source>
        <dbReference type="ARBA" id="ARBA00022827"/>
    </source>
</evidence>
<dbReference type="RefSeq" id="WP_163655890.1">
    <property type="nucleotide sequence ID" value="NZ_JAAGRN010000009.1"/>
</dbReference>
<dbReference type="InterPro" id="IPR036134">
    <property type="entry name" value="Crypto/Photolyase_FAD-like_sf"/>
</dbReference>
<protein>
    <recommendedName>
        <fullName evidence="2 7">Cryptochrome DASH</fullName>
    </recommendedName>
</protein>
<dbReference type="InterPro" id="IPR014729">
    <property type="entry name" value="Rossmann-like_a/b/a_fold"/>
</dbReference>
<dbReference type="Pfam" id="PF03441">
    <property type="entry name" value="FAD_binding_7"/>
    <property type="match status" value="1"/>
</dbReference>
<comment type="similarity">
    <text evidence="1 7">Belongs to the DNA photolyase class-1 family.</text>
</comment>
<keyword evidence="3 6" id="KW-0285">Flavoprotein</keyword>
<keyword evidence="4 6" id="KW-0274">FAD</keyword>
<dbReference type="InterPro" id="IPR005101">
    <property type="entry name" value="Cryptochr/Photolyase_FAD-bd"/>
</dbReference>
<keyword evidence="5 7" id="KW-0157">Chromophore</keyword>
<gene>
    <name evidence="9" type="ORF">G3I67_12625</name>
</gene>
<dbReference type="Gene3D" id="3.40.50.620">
    <property type="entry name" value="HUPs"/>
    <property type="match status" value="1"/>
</dbReference>
<dbReference type="InterPro" id="IPR002081">
    <property type="entry name" value="Cryptochrome/DNA_photolyase_1"/>
</dbReference>
<evidence type="ECO:0000256" key="3">
    <source>
        <dbReference type="ARBA" id="ARBA00022630"/>
    </source>
</evidence>
<feature type="domain" description="Photolyase/cryptochrome alpha/beta" evidence="8">
    <location>
        <begin position="17"/>
        <end position="151"/>
    </location>
</feature>
<dbReference type="PANTHER" id="PTHR11455">
    <property type="entry name" value="CRYPTOCHROME"/>
    <property type="match status" value="1"/>
</dbReference>
<comment type="caution">
    <text evidence="9">The sequence shown here is derived from an EMBL/GenBank/DDBJ whole genome shotgun (WGS) entry which is preliminary data.</text>
</comment>
<comment type="cofactor">
    <cofactor evidence="6 7">
        <name>FAD</name>
        <dbReference type="ChEBI" id="CHEBI:57692"/>
    </cofactor>
    <text evidence="6 7">Binds 1 FAD per subunit.</text>
</comment>
<organism evidence="9">
    <name type="scientific">Sheuella amnicola</name>
    <dbReference type="NCBI Taxonomy" id="2707330"/>
    <lineage>
        <taxon>Bacteria</taxon>
        <taxon>Pseudomonadati</taxon>
        <taxon>Pseudomonadota</taxon>
        <taxon>Betaproteobacteria</taxon>
        <taxon>Burkholderiales</taxon>
        <taxon>Alcaligenaceae</taxon>
        <taxon>Sheuella</taxon>
    </lineage>
</organism>
<reference evidence="9" key="1">
    <citation type="submission" date="2020-02" db="EMBL/GenBank/DDBJ databases">
        <authorList>
            <person name="Chen W.-M."/>
        </authorList>
    </citation>
    <scope>NUCLEOTIDE SEQUENCE</scope>
    <source>
        <strain evidence="9">NBD-18</strain>
    </source>
</reference>
<dbReference type="GO" id="GO:0000719">
    <property type="term" value="P:photoreactive repair"/>
    <property type="evidence" value="ECO:0007669"/>
    <property type="project" value="TreeGrafter"/>
</dbReference>
<dbReference type="NCBIfam" id="TIGR02765">
    <property type="entry name" value="crypto_DASH"/>
    <property type="match status" value="1"/>
</dbReference>
<comment type="function">
    <text evidence="7">May have a photoreceptor function.</text>
</comment>
<dbReference type="EMBL" id="JAAGRN010000009">
    <property type="protein sequence ID" value="NDY84075.1"/>
    <property type="molecule type" value="Genomic_DNA"/>
</dbReference>
<dbReference type="InterPro" id="IPR006050">
    <property type="entry name" value="DNA_photolyase_N"/>
</dbReference>
<evidence type="ECO:0000256" key="7">
    <source>
        <dbReference type="RuleBase" id="RU367151"/>
    </source>
</evidence>
<comment type="cofactor">
    <cofactor evidence="7">
        <name>(6R)-5,10-methylene-5,6,7,8-tetrahydrofolate</name>
        <dbReference type="ChEBI" id="CHEBI:15636"/>
    </cofactor>
    <text evidence="7">Binds 1 5,10-methenyltetrahydrofolate (MTHF) per subunit.</text>
</comment>
<name>A0A6B2R9W6_9BURK</name>
<dbReference type="GO" id="GO:0003677">
    <property type="term" value="F:DNA binding"/>
    <property type="evidence" value="ECO:0007669"/>
    <property type="project" value="TreeGrafter"/>
</dbReference>
<evidence type="ECO:0000259" key="8">
    <source>
        <dbReference type="PROSITE" id="PS51645"/>
    </source>
</evidence>
<evidence type="ECO:0000256" key="6">
    <source>
        <dbReference type="PIRSR" id="PIRSR602081-1"/>
    </source>
</evidence>
<dbReference type="Gene3D" id="1.25.40.80">
    <property type="match status" value="1"/>
</dbReference>
<dbReference type="InterPro" id="IPR014133">
    <property type="entry name" value="Cry_DASH"/>
</dbReference>
<proteinExistence type="inferred from homology"/>
<sequence length="455" mass="51881">MTSFPACHDNRSNRLSPGVIFWFRNDLRLHDQVALAHAIDIAHRLGGWLLPVYIHDNRLDAMTPWGFKRIGAKQTAWVRMALDDLFNQLTRLGSTLIQVSGNSAHVLANLVHVLGGPLIVCEEIAAPEEQDQVEEIRRNGVSVETVWQSTLIAPESLPFKPEDLPDTFTKFRQLLEQYAVRATPPLEDVKVLPPLPGHSDLALCRGALHDLAASIDSNHPEIDPRSSFPWNQFRFHGGEKAALAHLDQYCGRGLPHSYKSTRNELIGIDYSSKWSPWLATGALSARRAWAAIAKFEEMHGANESTYWLFFELLWRDHFRWLHLKYGKLLYAARGLKNISLPKHDHAAFKKWCDGETGNSFIDAGMNELALTGYLSNRMRQNVASFLIHDLRCDWRAGAAWFEANLIDYDVYSNQGNWLYLSGRGTDPRPTRRFNPQLQAKNYDPEGIYRKMWLET</sequence>
<dbReference type="GO" id="GO:0003904">
    <property type="term" value="F:deoxyribodipyrimidine photo-lyase activity"/>
    <property type="evidence" value="ECO:0007669"/>
    <property type="project" value="TreeGrafter"/>
</dbReference>
<dbReference type="SUPFAM" id="SSF52425">
    <property type="entry name" value="Cryptochrome/photolyase, N-terminal domain"/>
    <property type="match status" value="1"/>
</dbReference>
<dbReference type="InterPro" id="IPR036155">
    <property type="entry name" value="Crypto/Photolyase_N_sf"/>
</dbReference>
<evidence type="ECO:0000256" key="2">
    <source>
        <dbReference type="ARBA" id="ARBA00017881"/>
    </source>
</evidence>
<dbReference type="GO" id="GO:0071949">
    <property type="term" value="F:FAD binding"/>
    <property type="evidence" value="ECO:0007669"/>
    <property type="project" value="TreeGrafter"/>
</dbReference>
<dbReference type="PROSITE" id="PS51645">
    <property type="entry name" value="PHR_CRY_ALPHA_BETA"/>
    <property type="match status" value="1"/>
</dbReference>
<accession>A0A6B2R9W6</accession>
<dbReference type="PANTHER" id="PTHR11455:SF22">
    <property type="entry name" value="CRYPTOCHROME DASH"/>
    <property type="match status" value="1"/>
</dbReference>
<feature type="binding site" evidence="6">
    <location>
        <begin position="407"/>
        <end position="409"/>
    </location>
    <ligand>
        <name>FAD</name>
        <dbReference type="ChEBI" id="CHEBI:57692"/>
    </ligand>
</feature>
<evidence type="ECO:0000256" key="5">
    <source>
        <dbReference type="ARBA" id="ARBA00022991"/>
    </source>
</evidence>
<dbReference type="AlphaFoldDB" id="A0A6B2R9W6"/>
<dbReference type="Gene3D" id="1.10.579.10">
    <property type="entry name" value="DNA Cyclobutane Dipyrimidine Photolyase, subunit A, domain 3"/>
    <property type="match status" value="1"/>
</dbReference>
<dbReference type="Pfam" id="PF00875">
    <property type="entry name" value="DNA_photolyase"/>
    <property type="match status" value="1"/>
</dbReference>
<evidence type="ECO:0000256" key="1">
    <source>
        <dbReference type="ARBA" id="ARBA00005862"/>
    </source>
</evidence>
<feature type="binding site" evidence="6">
    <location>
        <position position="258"/>
    </location>
    <ligand>
        <name>FAD</name>
        <dbReference type="ChEBI" id="CHEBI:57692"/>
    </ligand>
</feature>
<evidence type="ECO:0000313" key="9">
    <source>
        <dbReference type="EMBL" id="NDY84075.1"/>
    </source>
</evidence>